<dbReference type="GO" id="GO:0006313">
    <property type="term" value="P:DNA transposition"/>
    <property type="evidence" value="ECO:0007669"/>
    <property type="project" value="InterPro"/>
</dbReference>
<dbReference type="InterPro" id="IPR002559">
    <property type="entry name" value="Transposase_11"/>
</dbReference>
<evidence type="ECO:0000313" key="4">
    <source>
        <dbReference type="Proteomes" id="UP000299211"/>
    </source>
</evidence>
<name>A0A4D4MBW5_STRAX</name>
<proteinExistence type="predicted"/>
<dbReference type="Pfam" id="PF01609">
    <property type="entry name" value="DDE_Tnp_1"/>
    <property type="match status" value="1"/>
</dbReference>
<dbReference type="EMBL" id="BJHY01000002">
    <property type="protein sequence ID" value="GDY79646.1"/>
    <property type="molecule type" value="Genomic_DNA"/>
</dbReference>
<evidence type="ECO:0000313" key="2">
    <source>
        <dbReference type="EMBL" id="GDY69398.1"/>
    </source>
</evidence>
<dbReference type="GO" id="GO:0004803">
    <property type="term" value="F:transposase activity"/>
    <property type="evidence" value="ECO:0007669"/>
    <property type="project" value="InterPro"/>
</dbReference>
<evidence type="ECO:0000259" key="1">
    <source>
        <dbReference type="Pfam" id="PF01609"/>
    </source>
</evidence>
<gene>
    <name evidence="2" type="ORF">SAV14893_087910</name>
    <name evidence="3" type="ORF">SAV31267_091310</name>
</gene>
<evidence type="ECO:0000313" key="3">
    <source>
        <dbReference type="EMBL" id="GDY79646.1"/>
    </source>
</evidence>
<protein>
    <recommendedName>
        <fullName evidence="1">Transposase IS4-like domain-containing protein</fullName>
    </recommendedName>
</protein>
<reference evidence="3 4" key="1">
    <citation type="submission" date="2019-04" db="EMBL/GenBank/DDBJ databases">
        <title>Draft genome sequences of Streptomyces avermitilis ATCC 31267.</title>
        <authorList>
            <person name="Komaki H."/>
            <person name="Tamura T."/>
            <person name="Hosoyama A."/>
        </authorList>
    </citation>
    <scope>NUCLEOTIDE SEQUENCE [LARGE SCALE GENOMIC DNA]</scope>
    <source>
        <strain evidence="3 4">ATCC 31267</strain>
    </source>
</reference>
<dbReference type="PANTHER" id="PTHR30007">
    <property type="entry name" value="PHP DOMAIN PROTEIN"/>
    <property type="match status" value="1"/>
</dbReference>
<dbReference type="Proteomes" id="UP000302139">
    <property type="component" value="Unassembled WGS sequence"/>
</dbReference>
<sequence length="91" mass="10038">MHDTTGGKQLLDDLAAAPPSVTKVWADGGYQNSIFNHGAGLGSDVEVVQGPRAKGFEPLPKRWVIERTFGWSMQHRRPARDSEPSRKDPAR</sequence>
<organism evidence="2 5">
    <name type="scientific">Streptomyces avermitilis</name>
    <dbReference type="NCBI Taxonomy" id="33903"/>
    <lineage>
        <taxon>Bacteria</taxon>
        <taxon>Bacillati</taxon>
        <taxon>Actinomycetota</taxon>
        <taxon>Actinomycetes</taxon>
        <taxon>Kitasatosporales</taxon>
        <taxon>Streptomycetaceae</taxon>
        <taxon>Streptomyces</taxon>
    </lineage>
</organism>
<accession>A0A4D4MBW5</accession>
<dbReference type="EMBL" id="BJHX01000002">
    <property type="protein sequence ID" value="GDY69398.1"/>
    <property type="molecule type" value="Genomic_DNA"/>
</dbReference>
<evidence type="ECO:0000313" key="5">
    <source>
        <dbReference type="Proteomes" id="UP000302139"/>
    </source>
</evidence>
<dbReference type="AlphaFoldDB" id="A0A4D4MBW5"/>
<feature type="domain" description="Transposase IS4-like" evidence="1">
    <location>
        <begin position="2"/>
        <end position="75"/>
    </location>
</feature>
<reference evidence="2 5" key="2">
    <citation type="submission" date="2019-04" db="EMBL/GenBank/DDBJ databases">
        <title>Draft genome sequences of Streptomyces avermitilis NBRC 14893.</title>
        <authorList>
            <person name="Komaki H."/>
            <person name="Tamura T."/>
            <person name="Hosoyama A."/>
        </authorList>
    </citation>
    <scope>NUCLEOTIDE SEQUENCE [LARGE SCALE GENOMIC DNA]</scope>
    <source>
        <strain evidence="2 5">NBRC 14893</strain>
    </source>
</reference>
<dbReference type="PANTHER" id="PTHR30007:SF0">
    <property type="entry name" value="TRANSPOSASE"/>
    <property type="match status" value="1"/>
</dbReference>
<dbReference type="GO" id="GO:0003677">
    <property type="term" value="F:DNA binding"/>
    <property type="evidence" value="ECO:0007669"/>
    <property type="project" value="InterPro"/>
</dbReference>
<dbReference type="Proteomes" id="UP000299211">
    <property type="component" value="Unassembled WGS sequence"/>
</dbReference>
<comment type="caution">
    <text evidence="2">The sequence shown here is derived from an EMBL/GenBank/DDBJ whole genome shotgun (WGS) entry which is preliminary data.</text>
</comment>